<reference evidence="10 11" key="1">
    <citation type="submission" date="2019-07" db="EMBL/GenBank/DDBJ databases">
        <title>Quadrisphaera sp. strain DD2A genome sequencing and assembly.</title>
        <authorList>
            <person name="Kim I."/>
        </authorList>
    </citation>
    <scope>NUCLEOTIDE SEQUENCE [LARGE SCALE GENOMIC DNA]</scope>
    <source>
        <strain evidence="10 11">DD2A</strain>
    </source>
</reference>
<evidence type="ECO:0000256" key="7">
    <source>
        <dbReference type="ARBA" id="ARBA00023014"/>
    </source>
</evidence>
<comment type="caution">
    <text evidence="10">The sequence shown here is derived from an EMBL/GenBank/DDBJ whole genome shotgun (WGS) entry which is preliminary data.</text>
</comment>
<dbReference type="GO" id="GO:0016491">
    <property type="term" value="F:oxidoreductase activity"/>
    <property type="evidence" value="ECO:0007669"/>
    <property type="project" value="UniProtKB-KW"/>
</dbReference>
<evidence type="ECO:0000259" key="8">
    <source>
        <dbReference type="PROSITE" id="PS51085"/>
    </source>
</evidence>
<dbReference type="SUPFAM" id="SSF52343">
    <property type="entry name" value="Ferredoxin reductase-like, C-terminal NADP-linked domain"/>
    <property type="match status" value="1"/>
</dbReference>
<dbReference type="CDD" id="cd00207">
    <property type="entry name" value="fer2"/>
    <property type="match status" value="1"/>
</dbReference>
<dbReference type="EMBL" id="VKAC01000003">
    <property type="protein sequence ID" value="TXR57043.1"/>
    <property type="molecule type" value="Genomic_DNA"/>
</dbReference>
<evidence type="ECO:0000256" key="4">
    <source>
        <dbReference type="ARBA" id="ARBA00022723"/>
    </source>
</evidence>
<dbReference type="InterPro" id="IPR001041">
    <property type="entry name" value="2Fe-2S_ferredoxin-type"/>
</dbReference>
<keyword evidence="11" id="KW-1185">Reference proteome</keyword>
<dbReference type="InterPro" id="IPR039261">
    <property type="entry name" value="FNR_nucleotide-bd"/>
</dbReference>
<dbReference type="PROSITE" id="PS51384">
    <property type="entry name" value="FAD_FR"/>
    <property type="match status" value="1"/>
</dbReference>
<evidence type="ECO:0000256" key="3">
    <source>
        <dbReference type="ARBA" id="ARBA00022714"/>
    </source>
</evidence>
<dbReference type="InterPro" id="IPR017938">
    <property type="entry name" value="Riboflavin_synthase-like_b-brl"/>
</dbReference>
<keyword evidence="6" id="KW-0408">Iron</keyword>
<evidence type="ECO:0000313" key="10">
    <source>
        <dbReference type="EMBL" id="TXR57043.1"/>
    </source>
</evidence>
<evidence type="ECO:0000256" key="6">
    <source>
        <dbReference type="ARBA" id="ARBA00023004"/>
    </source>
</evidence>
<dbReference type="RefSeq" id="WP_147925464.1">
    <property type="nucleotide sequence ID" value="NZ_VKAC01000003.1"/>
</dbReference>
<dbReference type="InterPro" id="IPR017927">
    <property type="entry name" value="FAD-bd_FR_type"/>
</dbReference>
<gene>
    <name evidence="10" type="ORF">FMM08_06040</name>
</gene>
<dbReference type="AlphaFoldDB" id="A0A5C8ZIV3"/>
<evidence type="ECO:0000313" key="11">
    <source>
        <dbReference type="Proteomes" id="UP000321234"/>
    </source>
</evidence>
<organism evidence="10 11">
    <name type="scientific">Quadrisphaera setariae</name>
    <dbReference type="NCBI Taxonomy" id="2593304"/>
    <lineage>
        <taxon>Bacteria</taxon>
        <taxon>Bacillati</taxon>
        <taxon>Actinomycetota</taxon>
        <taxon>Actinomycetes</taxon>
        <taxon>Kineosporiales</taxon>
        <taxon>Kineosporiaceae</taxon>
        <taxon>Quadrisphaera</taxon>
    </lineage>
</organism>
<dbReference type="CDD" id="cd06185">
    <property type="entry name" value="PDR_like"/>
    <property type="match status" value="1"/>
</dbReference>
<dbReference type="SUPFAM" id="SSF54292">
    <property type="entry name" value="2Fe-2S ferredoxin-like"/>
    <property type="match status" value="1"/>
</dbReference>
<keyword evidence="2" id="KW-0285">Flavoprotein</keyword>
<dbReference type="InterPro" id="IPR006058">
    <property type="entry name" value="2Fe2S_fd_BS"/>
</dbReference>
<keyword evidence="4" id="KW-0479">Metal-binding</keyword>
<proteinExistence type="predicted"/>
<dbReference type="InterPro" id="IPR036010">
    <property type="entry name" value="2Fe-2S_ferredoxin-like_sf"/>
</dbReference>
<dbReference type="Proteomes" id="UP000321234">
    <property type="component" value="Unassembled WGS sequence"/>
</dbReference>
<dbReference type="Gene3D" id="2.40.30.10">
    <property type="entry name" value="Translation factors"/>
    <property type="match status" value="1"/>
</dbReference>
<keyword evidence="3" id="KW-0001">2Fe-2S</keyword>
<evidence type="ECO:0000256" key="1">
    <source>
        <dbReference type="ARBA" id="ARBA00001974"/>
    </source>
</evidence>
<dbReference type="InterPro" id="IPR012675">
    <property type="entry name" value="Beta-grasp_dom_sf"/>
</dbReference>
<feature type="domain" description="FAD-binding FR-type" evidence="9">
    <location>
        <begin position="10"/>
        <end position="115"/>
    </location>
</feature>
<dbReference type="Pfam" id="PF00175">
    <property type="entry name" value="NAD_binding_1"/>
    <property type="match status" value="1"/>
</dbReference>
<dbReference type="Gene3D" id="3.10.20.30">
    <property type="match status" value="1"/>
</dbReference>
<feature type="domain" description="2Fe-2S ferredoxin-type" evidence="8">
    <location>
        <begin position="244"/>
        <end position="331"/>
    </location>
</feature>
<dbReference type="Gene3D" id="3.40.50.80">
    <property type="entry name" value="Nucleotide-binding domain of ferredoxin-NADP reductase (FNR) module"/>
    <property type="match status" value="1"/>
</dbReference>
<keyword evidence="7" id="KW-0411">Iron-sulfur</keyword>
<keyword evidence="5" id="KW-0560">Oxidoreductase</keyword>
<dbReference type="PROSITE" id="PS51085">
    <property type="entry name" value="2FE2S_FER_2"/>
    <property type="match status" value="1"/>
</dbReference>
<dbReference type="GO" id="GO:0051537">
    <property type="term" value="F:2 iron, 2 sulfur cluster binding"/>
    <property type="evidence" value="ECO:0007669"/>
    <property type="project" value="UniProtKB-KW"/>
</dbReference>
<sequence>MTATSAPPSTRRTALRVASKDAVADGIVALTLVDPAGGRLPDWTPGSHIDLVLPTGEGRQYSLCGDRWDARTYRVAVRREEPQLGGRGGSSWVHDVLAVGDLVEVGGPRNHFHLHPAEDYLFIAGGIGITPLLPMVEAARRLGARWRLVCAGRTRASMPFLDELAELADSTAEQDDGERLVVVARDERERLDLEPLLGGLDARTRVYACGPAPLLDAVARHCPPGQLRTERFSAAEPPAPVRDAPFTVVLQRSGAQVEVARDVSVLEAVRSAGAAVLSSCREGTCGTCETGVLAGVPDHRDSVLDEAERERGDCMLLCVSRSRSDRLVLDL</sequence>
<name>A0A5C8ZIV3_9ACTN</name>
<evidence type="ECO:0000256" key="2">
    <source>
        <dbReference type="ARBA" id="ARBA00022630"/>
    </source>
</evidence>
<accession>A0A5C8ZIV3</accession>
<dbReference type="SUPFAM" id="SSF63380">
    <property type="entry name" value="Riboflavin synthase domain-like"/>
    <property type="match status" value="1"/>
</dbReference>
<dbReference type="PROSITE" id="PS00197">
    <property type="entry name" value="2FE2S_FER_1"/>
    <property type="match status" value="1"/>
</dbReference>
<protein>
    <submittedName>
        <fullName evidence="10">Oxidoreductase</fullName>
    </submittedName>
</protein>
<dbReference type="GO" id="GO:0046872">
    <property type="term" value="F:metal ion binding"/>
    <property type="evidence" value="ECO:0007669"/>
    <property type="project" value="UniProtKB-KW"/>
</dbReference>
<comment type="cofactor">
    <cofactor evidence="1">
        <name>FAD</name>
        <dbReference type="ChEBI" id="CHEBI:57692"/>
    </cofactor>
</comment>
<evidence type="ECO:0000259" key="9">
    <source>
        <dbReference type="PROSITE" id="PS51384"/>
    </source>
</evidence>
<dbReference type="OrthoDB" id="502624at2"/>
<dbReference type="PANTHER" id="PTHR47354:SF1">
    <property type="entry name" value="CARNITINE MONOOXYGENASE REDUCTASE SUBUNIT"/>
    <property type="match status" value="1"/>
</dbReference>
<evidence type="ECO:0000256" key="5">
    <source>
        <dbReference type="ARBA" id="ARBA00023002"/>
    </source>
</evidence>
<dbReference type="InterPro" id="IPR001433">
    <property type="entry name" value="OxRdtase_FAD/NAD-bd"/>
</dbReference>
<dbReference type="InterPro" id="IPR050415">
    <property type="entry name" value="MRET"/>
</dbReference>
<dbReference type="PRINTS" id="PR00409">
    <property type="entry name" value="PHDIOXRDTASE"/>
</dbReference>
<dbReference type="PANTHER" id="PTHR47354">
    <property type="entry name" value="NADH OXIDOREDUCTASE HCR"/>
    <property type="match status" value="1"/>
</dbReference>
<dbReference type="Pfam" id="PF00111">
    <property type="entry name" value="Fer2"/>
    <property type="match status" value="1"/>
</dbReference>